<accession>A0A8K9XZU3</accession>
<keyword evidence="9" id="KW-0804">Transcription</keyword>
<organism evidence="13 14">
    <name type="scientific">Oncorhynchus mykiss</name>
    <name type="common">Rainbow trout</name>
    <name type="synonym">Salmo gairdneri</name>
    <dbReference type="NCBI Taxonomy" id="8022"/>
    <lineage>
        <taxon>Eukaryota</taxon>
        <taxon>Metazoa</taxon>
        <taxon>Chordata</taxon>
        <taxon>Craniata</taxon>
        <taxon>Vertebrata</taxon>
        <taxon>Euteleostomi</taxon>
        <taxon>Actinopterygii</taxon>
        <taxon>Neopterygii</taxon>
        <taxon>Teleostei</taxon>
        <taxon>Protacanthopterygii</taxon>
        <taxon>Salmoniformes</taxon>
        <taxon>Salmonidae</taxon>
        <taxon>Salmoninae</taxon>
        <taxon>Oncorhynchus</taxon>
    </lineage>
</organism>
<protein>
    <recommendedName>
        <fullName evidence="12">C2H2-type domain-containing protein</fullName>
    </recommendedName>
</protein>
<keyword evidence="8" id="KW-0238">DNA-binding</keyword>
<dbReference type="AlphaFoldDB" id="A0A8K9XZU3"/>
<evidence type="ECO:0000256" key="6">
    <source>
        <dbReference type="ARBA" id="ARBA00022833"/>
    </source>
</evidence>
<keyword evidence="5 11" id="KW-0863">Zinc-finger</keyword>
<dbReference type="SMART" id="SM00355">
    <property type="entry name" value="ZnF_C2H2"/>
    <property type="match status" value="2"/>
</dbReference>
<sequence>MKQDKPYICPTCGKRFTEATYVKKHQTVHTKERPFKCKLCHKSFSFLTNLTKHSGISGNHSLADMTKRMWTPARQTSHSKIMGINIGIPFAAITSSTLLGRLSTTCWNIAAGTSFHSTTK</sequence>
<evidence type="ECO:0000256" key="1">
    <source>
        <dbReference type="ARBA" id="ARBA00004123"/>
    </source>
</evidence>
<evidence type="ECO:0000256" key="4">
    <source>
        <dbReference type="ARBA" id="ARBA00022737"/>
    </source>
</evidence>
<dbReference type="GeneTree" id="ENSGT01150000287851"/>
<evidence type="ECO:0000256" key="11">
    <source>
        <dbReference type="PROSITE-ProRule" id="PRU00042"/>
    </source>
</evidence>
<evidence type="ECO:0000256" key="2">
    <source>
        <dbReference type="ARBA" id="ARBA00006991"/>
    </source>
</evidence>
<dbReference type="PANTHER" id="PTHR24394">
    <property type="entry name" value="ZINC FINGER PROTEIN"/>
    <property type="match status" value="1"/>
</dbReference>
<evidence type="ECO:0000259" key="12">
    <source>
        <dbReference type="PROSITE" id="PS50157"/>
    </source>
</evidence>
<keyword evidence="7" id="KW-0805">Transcription regulation</keyword>
<dbReference type="InterPro" id="IPR013087">
    <property type="entry name" value="Znf_C2H2_type"/>
</dbReference>
<evidence type="ECO:0000256" key="5">
    <source>
        <dbReference type="ARBA" id="ARBA00022771"/>
    </source>
</evidence>
<feature type="domain" description="C2H2-type" evidence="12">
    <location>
        <begin position="7"/>
        <end position="34"/>
    </location>
</feature>
<dbReference type="Gene3D" id="3.30.160.60">
    <property type="entry name" value="Classic Zinc Finger"/>
    <property type="match status" value="2"/>
</dbReference>
<dbReference type="Pfam" id="PF00096">
    <property type="entry name" value="zf-C2H2"/>
    <property type="match status" value="2"/>
</dbReference>
<evidence type="ECO:0000256" key="10">
    <source>
        <dbReference type="ARBA" id="ARBA00023242"/>
    </source>
</evidence>
<keyword evidence="3" id="KW-0479">Metal-binding</keyword>
<dbReference type="FunFam" id="3.30.160.60:FF:000663">
    <property type="entry name" value="Zinc finger protein 45"/>
    <property type="match status" value="1"/>
</dbReference>
<dbReference type="PROSITE" id="PS50157">
    <property type="entry name" value="ZINC_FINGER_C2H2_2"/>
    <property type="match status" value="2"/>
</dbReference>
<evidence type="ECO:0000313" key="14">
    <source>
        <dbReference type="Proteomes" id="UP000694395"/>
    </source>
</evidence>
<keyword evidence="10" id="KW-0539">Nucleus</keyword>
<dbReference type="Proteomes" id="UP000694395">
    <property type="component" value="Chromosome 19"/>
</dbReference>
<dbReference type="SUPFAM" id="SSF57667">
    <property type="entry name" value="beta-beta-alpha zinc fingers"/>
    <property type="match status" value="1"/>
</dbReference>
<reference evidence="13" key="2">
    <citation type="submission" date="2025-08" db="UniProtKB">
        <authorList>
            <consortium name="Ensembl"/>
        </authorList>
    </citation>
    <scope>IDENTIFICATION</scope>
</reference>
<keyword evidence="14" id="KW-1185">Reference proteome</keyword>
<dbReference type="GO" id="GO:0008270">
    <property type="term" value="F:zinc ion binding"/>
    <property type="evidence" value="ECO:0007669"/>
    <property type="project" value="UniProtKB-KW"/>
</dbReference>
<evidence type="ECO:0000256" key="9">
    <source>
        <dbReference type="ARBA" id="ARBA00023163"/>
    </source>
</evidence>
<dbReference type="GO" id="GO:0000981">
    <property type="term" value="F:DNA-binding transcription factor activity, RNA polymerase II-specific"/>
    <property type="evidence" value="ECO:0007669"/>
    <property type="project" value="TreeGrafter"/>
</dbReference>
<comment type="similarity">
    <text evidence="2">Belongs to the krueppel C2H2-type zinc-finger protein family.</text>
</comment>
<dbReference type="GO" id="GO:0003677">
    <property type="term" value="F:DNA binding"/>
    <property type="evidence" value="ECO:0007669"/>
    <property type="project" value="UniProtKB-KW"/>
</dbReference>
<keyword evidence="6" id="KW-0862">Zinc</keyword>
<reference evidence="13" key="1">
    <citation type="submission" date="2020-07" db="EMBL/GenBank/DDBJ databases">
        <title>A long reads based de novo assembly of the rainbow trout Arlee double haploid line genome.</title>
        <authorList>
            <person name="Gao G."/>
            <person name="Palti Y."/>
        </authorList>
    </citation>
    <scope>NUCLEOTIDE SEQUENCE [LARGE SCALE GENOMIC DNA]</scope>
</reference>
<evidence type="ECO:0000256" key="7">
    <source>
        <dbReference type="ARBA" id="ARBA00023015"/>
    </source>
</evidence>
<dbReference type="GO" id="GO:0005634">
    <property type="term" value="C:nucleus"/>
    <property type="evidence" value="ECO:0007669"/>
    <property type="project" value="UniProtKB-SubCell"/>
</dbReference>
<name>A0A8K9XZU3_ONCMY</name>
<dbReference type="InterPro" id="IPR036236">
    <property type="entry name" value="Znf_C2H2_sf"/>
</dbReference>
<reference evidence="13" key="3">
    <citation type="submission" date="2025-09" db="UniProtKB">
        <authorList>
            <consortium name="Ensembl"/>
        </authorList>
    </citation>
    <scope>IDENTIFICATION</scope>
</reference>
<dbReference type="Ensembl" id="ENSOMYT00000147579.1">
    <property type="protein sequence ID" value="ENSOMYP00000141092.1"/>
    <property type="gene ID" value="ENSOMYG00000048218.1"/>
</dbReference>
<evidence type="ECO:0000256" key="3">
    <source>
        <dbReference type="ARBA" id="ARBA00022723"/>
    </source>
</evidence>
<dbReference type="FunFam" id="3.30.160.60:FF:000621">
    <property type="entry name" value="FLT3-interacting zinc finger 1"/>
    <property type="match status" value="1"/>
</dbReference>
<comment type="subcellular location">
    <subcellularLocation>
        <location evidence="1">Nucleus</location>
    </subcellularLocation>
</comment>
<proteinExistence type="inferred from homology"/>
<feature type="domain" description="C2H2-type" evidence="12">
    <location>
        <begin position="35"/>
        <end position="61"/>
    </location>
</feature>
<evidence type="ECO:0000313" key="13">
    <source>
        <dbReference type="Ensembl" id="ENSOMYP00000141092.1"/>
    </source>
</evidence>
<dbReference type="PROSITE" id="PS00028">
    <property type="entry name" value="ZINC_FINGER_C2H2_1"/>
    <property type="match status" value="1"/>
</dbReference>
<dbReference type="PANTHER" id="PTHR24394:SF29">
    <property type="entry name" value="MYONEURIN"/>
    <property type="match status" value="1"/>
</dbReference>
<keyword evidence="4" id="KW-0677">Repeat</keyword>
<evidence type="ECO:0000256" key="8">
    <source>
        <dbReference type="ARBA" id="ARBA00023125"/>
    </source>
</evidence>